<name>A0A7G9G6U1_9FIRM</name>
<dbReference type="Proteomes" id="UP000515823">
    <property type="component" value="Chromosome"/>
</dbReference>
<protein>
    <submittedName>
        <fullName evidence="1">XRE family transcriptional regulator</fullName>
    </submittedName>
</protein>
<evidence type="ECO:0000313" key="1">
    <source>
        <dbReference type="EMBL" id="QNM06523.1"/>
    </source>
</evidence>
<organism evidence="1 2">
    <name type="scientific">Qiania dongpingensis</name>
    <dbReference type="NCBI Taxonomy" id="2763669"/>
    <lineage>
        <taxon>Bacteria</taxon>
        <taxon>Bacillati</taxon>
        <taxon>Bacillota</taxon>
        <taxon>Clostridia</taxon>
        <taxon>Lachnospirales</taxon>
        <taxon>Lachnospiraceae</taxon>
        <taxon>Qiania</taxon>
    </lineage>
</organism>
<accession>A0A7G9G6U1</accession>
<keyword evidence="2" id="KW-1185">Reference proteome</keyword>
<proteinExistence type="predicted"/>
<gene>
    <name evidence="1" type="ORF">H9Q78_05165</name>
</gene>
<reference evidence="1 2" key="1">
    <citation type="submission" date="2020-08" db="EMBL/GenBank/DDBJ databases">
        <authorList>
            <person name="Liu C."/>
            <person name="Sun Q."/>
        </authorList>
    </citation>
    <scope>NUCLEOTIDE SEQUENCE [LARGE SCALE GENOMIC DNA]</scope>
    <source>
        <strain evidence="1 2">NSJ-38</strain>
    </source>
</reference>
<sequence length="143" mass="16024">MDRKTTDELLKILENVSSERALEKYVEEHTEKPEGSLAAYLEKILAEKHLEKSSVIQASGLQRNYGYQIFSGTRGAGRDKLLALCIAMKMTAKEIQRALQLAGLNGLYARVRRDAVIIFAVNKGLSVLDTNELLDEMGERILE</sequence>
<dbReference type="AlphaFoldDB" id="A0A7G9G6U1"/>
<dbReference type="KEGG" id="qdo:H9Q78_05165"/>
<dbReference type="RefSeq" id="WP_249304027.1">
    <property type="nucleotide sequence ID" value="NZ_CP060634.1"/>
</dbReference>
<evidence type="ECO:0000313" key="2">
    <source>
        <dbReference type="Proteomes" id="UP000515823"/>
    </source>
</evidence>
<dbReference type="EMBL" id="CP060634">
    <property type="protein sequence ID" value="QNM06523.1"/>
    <property type="molecule type" value="Genomic_DNA"/>
</dbReference>